<proteinExistence type="predicted"/>
<keyword evidence="1" id="KW-0812">Transmembrane</keyword>
<sequence length="287" mass="32906">MANSSLVLVILIFWFLVKLLFTFYFLIGVFHHLMKLGAPFGCNMCIIAVGGSFKMKKLFLAMFSFILFFSLLWTVPIAASSLKLSVTPIYNTSKYVTGNATKGVHIIVRNAAKRVLATTVASKNNGFYKAKLVHTLKSGGRIWVYAKKNSAQYFYRIIHVQKSMNTTNKKTINKVTTYHISSPTGMWKSNNYKGWQIYISFTQKYGLSEHVYYKNKIATPIKNATYHVITKTPIFWEITAKHGTKKLLFYIRFTAKNKFVLVNKNNQITKTSIGKSPVTYYTFYLQH</sequence>
<keyword evidence="1" id="KW-0472">Membrane</keyword>
<dbReference type="Proteomes" id="UP000051010">
    <property type="component" value="Unassembled WGS sequence"/>
</dbReference>
<dbReference type="AlphaFoldDB" id="A0A0R1YCC5"/>
<evidence type="ECO:0000313" key="2">
    <source>
        <dbReference type="EMBL" id="KRM37499.1"/>
    </source>
</evidence>
<keyword evidence="1" id="KW-1133">Transmembrane helix</keyword>
<gene>
    <name evidence="2" type="ORF">FD47_GL000573</name>
</gene>
<comment type="caution">
    <text evidence="2">The sequence shown here is derived from an EMBL/GenBank/DDBJ whole genome shotgun (WGS) entry which is preliminary data.</text>
</comment>
<evidence type="ECO:0000256" key="1">
    <source>
        <dbReference type="SAM" id="Phobius"/>
    </source>
</evidence>
<feature type="transmembrane region" description="Helical" evidence="1">
    <location>
        <begin position="7"/>
        <end position="27"/>
    </location>
</feature>
<evidence type="ECO:0000313" key="3">
    <source>
        <dbReference type="Proteomes" id="UP000051010"/>
    </source>
</evidence>
<dbReference type="EMBL" id="AZFZ01000148">
    <property type="protein sequence ID" value="KRM37499.1"/>
    <property type="molecule type" value="Genomic_DNA"/>
</dbReference>
<protein>
    <submittedName>
        <fullName evidence="2">Extracellular protein</fullName>
    </submittedName>
</protein>
<dbReference type="PATRIC" id="fig|1423786.4.peg.601"/>
<organism evidence="2 3">
    <name type="scientific">Lentilactobacillus parafarraginis DSM 18390 = JCM 14109</name>
    <dbReference type="NCBI Taxonomy" id="1423786"/>
    <lineage>
        <taxon>Bacteria</taxon>
        <taxon>Bacillati</taxon>
        <taxon>Bacillota</taxon>
        <taxon>Bacilli</taxon>
        <taxon>Lactobacillales</taxon>
        <taxon>Lactobacillaceae</taxon>
        <taxon>Lentilactobacillus</taxon>
    </lineage>
</organism>
<accession>A0A0R1YCC5</accession>
<name>A0A0R1YCC5_9LACO</name>
<reference evidence="2 3" key="1">
    <citation type="journal article" date="2015" name="Genome Announc.">
        <title>Expanding the biotechnology potential of lactobacilli through comparative genomics of 213 strains and associated genera.</title>
        <authorList>
            <person name="Sun Z."/>
            <person name="Harris H.M."/>
            <person name="McCann A."/>
            <person name="Guo C."/>
            <person name="Argimon S."/>
            <person name="Zhang W."/>
            <person name="Yang X."/>
            <person name="Jeffery I.B."/>
            <person name="Cooney J.C."/>
            <person name="Kagawa T.F."/>
            <person name="Liu W."/>
            <person name="Song Y."/>
            <person name="Salvetti E."/>
            <person name="Wrobel A."/>
            <person name="Rasinkangas P."/>
            <person name="Parkhill J."/>
            <person name="Rea M.C."/>
            <person name="O'Sullivan O."/>
            <person name="Ritari J."/>
            <person name="Douillard F.P."/>
            <person name="Paul Ross R."/>
            <person name="Yang R."/>
            <person name="Briner A.E."/>
            <person name="Felis G.E."/>
            <person name="de Vos W.M."/>
            <person name="Barrangou R."/>
            <person name="Klaenhammer T.R."/>
            <person name="Caufield P.W."/>
            <person name="Cui Y."/>
            <person name="Zhang H."/>
            <person name="O'Toole P.W."/>
        </authorList>
    </citation>
    <scope>NUCLEOTIDE SEQUENCE [LARGE SCALE GENOMIC DNA]</scope>
    <source>
        <strain evidence="2 3">DSM 18390</strain>
    </source>
</reference>
<feature type="transmembrane region" description="Helical" evidence="1">
    <location>
        <begin position="33"/>
        <end position="51"/>
    </location>
</feature>
<feature type="transmembrane region" description="Helical" evidence="1">
    <location>
        <begin position="58"/>
        <end position="79"/>
    </location>
</feature>